<dbReference type="PANTHER" id="PTHR31451">
    <property type="match status" value="1"/>
</dbReference>
<sequence>MASFSRISCIFGVLSFLVLATEARVLRNGNAGFVTTRESHFVLDGSPFLFNGFNAYWMMHVSDDPSERYKVSEVFRDASAAGLTVCRTWAFSDGGDRALQGLEFVISEARKHGIRLILSFVNDYNDFGGKSQYARWARNAGVQITSEDDFYTNQVLKDYFKNHIRVRN</sequence>
<protein>
    <submittedName>
        <fullName evidence="2">Mannan endo-1,4-beta-mannosidase 1</fullName>
    </submittedName>
</protein>
<dbReference type="Gene3D" id="3.20.20.80">
    <property type="entry name" value="Glycosidases"/>
    <property type="match status" value="1"/>
</dbReference>
<dbReference type="AlphaFoldDB" id="A0A8S0UZL7"/>
<name>A0A8S0UZL7_OLEEU</name>
<dbReference type="GO" id="GO:0016985">
    <property type="term" value="F:mannan endo-1,4-beta-mannosidase activity"/>
    <property type="evidence" value="ECO:0007669"/>
    <property type="project" value="UniProtKB-EC"/>
</dbReference>
<dbReference type="PANTHER" id="PTHR31451:SF59">
    <property type="entry name" value="MANNAN ENDO-1,4-BETA-MANNOSIDASE"/>
    <property type="match status" value="1"/>
</dbReference>
<keyword evidence="3" id="KW-1185">Reference proteome</keyword>
<dbReference type="EMBL" id="CACTIH010009114">
    <property type="protein sequence ID" value="CAA3024694.1"/>
    <property type="molecule type" value="Genomic_DNA"/>
</dbReference>
<reference evidence="2 3" key="1">
    <citation type="submission" date="2019-12" db="EMBL/GenBank/DDBJ databases">
        <authorList>
            <person name="Alioto T."/>
            <person name="Alioto T."/>
            <person name="Gomez Garrido J."/>
        </authorList>
    </citation>
    <scope>NUCLEOTIDE SEQUENCE [LARGE SCALE GENOMIC DNA]</scope>
</reference>
<evidence type="ECO:0000313" key="2">
    <source>
        <dbReference type="EMBL" id="CAA3024694.1"/>
    </source>
</evidence>
<evidence type="ECO:0000313" key="3">
    <source>
        <dbReference type="Proteomes" id="UP000594638"/>
    </source>
</evidence>
<dbReference type="SUPFAM" id="SSF51445">
    <property type="entry name" value="(Trans)glycosidases"/>
    <property type="match status" value="1"/>
</dbReference>
<comment type="caution">
    <text evidence="2">The sequence shown here is derived from an EMBL/GenBank/DDBJ whole genome shotgun (WGS) entry which is preliminary data.</text>
</comment>
<dbReference type="InterPro" id="IPR017853">
    <property type="entry name" value="GH"/>
</dbReference>
<dbReference type="OrthoDB" id="406631at2759"/>
<keyword evidence="1" id="KW-0732">Signal</keyword>
<feature type="signal peptide" evidence="1">
    <location>
        <begin position="1"/>
        <end position="23"/>
    </location>
</feature>
<accession>A0A8S0UZL7</accession>
<organism evidence="2 3">
    <name type="scientific">Olea europaea subsp. europaea</name>
    <dbReference type="NCBI Taxonomy" id="158383"/>
    <lineage>
        <taxon>Eukaryota</taxon>
        <taxon>Viridiplantae</taxon>
        <taxon>Streptophyta</taxon>
        <taxon>Embryophyta</taxon>
        <taxon>Tracheophyta</taxon>
        <taxon>Spermatophyta</taxon>
        <taxon>Magnoliopsida</taxon>
        <taxon>eudicotyledons</taxon>
        <taxon>Gunneridae</taxon>
        <taxon>Pentapetalae</taxon>
        <taxon>asterids</taxon>
        <taxon>lamiids</taxon>
        <taxon>Lamiales</taxon>
        <taxon>Oleaceae</taxon>
        <taxon>Oleeae</taxon>
        <taxon>Olea</taxon>
    </lineage>
</organism>
<gene>
    <name evidence="2" type="ORF">OLEA9_A031472</name>
</gene>
<dbReference type="Gramene" id="OE9A031472T1">
    <property type="protein sequence ID" value="OE9A031472C1"/>
    <property type="gene ID" value="OE9A031472"/>
</dbReference>
<dbReference type="InterPro" id="IPR045053">
    <property type="entry name" value="MAN-like"/>
</dbReference>
<feature type="chain" id="PRO_5035764583" evidence="1">
    <location>
        <begin position="24"/>
        <end position="168"/>
    </location>
</feature>
<dbReference type="Proteomes" id="UP000594638">
    <property type="component" value="Unassembled WGS sequence"/>
</dbReference>
<proteinExistence type="predicted"/>
<evidence type="ECO:0000256" key="1">
    <source>
        <dbReference type="SAM" id="SignalP"/>
    </source>
</evidence>